<feature type="compositionally biased region" description="Polar residues" evidence="3">
    <location>
        <begin position="1765"/>
        <end position="1776"/>
    </location>
</feature>
<feature type="compositionally biased region" description="Polar residues" evidence="3">
    <location>
        <begin position="3661"/>
        <end position="3673"/>
    </location>
</feature>
<feature type="region of interest" description="Disordered" evidence="3">
    <location>
        <begin position="1278"/>
        <end position="1298"/>
    </location>
</feature>
<sequence>MKIAGRKSDLSISQAGTGAAALQCEDPTIQIPITLRPGPLENMDSSHNGELPAPGTEDAPEGSSANAQNEGSSQTVTQTEETEPKPMEIVKSQNLEVEKESESKDLKTTDLSSDDEVKKDSSKKKSKKHKKHKSKKKKKKKKKEKNEKRSKSTSSVEDQENASSDSKSAWKPVTSSPREQDKLNTLSSQNEQNVDALPSLGVQDHNVDSAKVHPARPALDTDSGFFGPKCPNEMDFSVSSNLAVCEVEMQEPSKESAIDCLQNNENVKCTDQTIEKQHTNCETAETFQKETSLAQPGLVLLEGISVELGGSRLTSEGNKDLKQSDNISSIVQPLSKSTSANQAKSRSRSHSLAREIRSRSKSLTKVPKKQANSKSLTRQRSRSSSAVRRQRSRSSSVGRRRRSKSPVRRRRSQSSTSVRYSKSPIRSWWSKSIKNRQRSVSIERRRRSRTRSLAKRHRSGSVFRRRRSKSAMASRRRRSASPSVSRRQKSRSPSVSRRRKTRSPSVSRRRKTRSPSVSRRRKTRSPSVSRRRKTRSPSVSRRRRTRSPSVSRRRRTRSPSVSRRRKSRSPSVSRRRKSRSPSVSRRRKSRSPSVSRRRKSRSPSVSRRRKSRSPSVSRRRRSRSPSVSRRRRSRSPSVSRRRRSRSPSVSRRRRSRSPSVSRRRRTRSPSVSRRRRTRSPSVSRRRRTRSPSVSRRRSSRSPSVSRRHRSRSVTASRRRKSRSASDTRRPRSRSGSGVERRKSRSYSATKRKSTSVAREEQSTLMSSASKVQSGEDKLSSCLERRSRSKEKNEKSMPRSGSVILKSKSVENVSTLQSKTSTDQKMPEAMSLDEKQLSSSAPTVKSFGPDVSTVEKQDEAKLPDMISTSVTESESGPYAKNAVNIESSVCSAAHNILDSSLTTSVLDDHMKSTYSKCPAEEICSNIPFDETISTECDMDIDQSPSPTQIDCIEQPIEDINLVETSKEAYDIEGASGHTEQHTTVGELRVDEETVQKSLGSSDFESTGYSKSEFSEERSMVVPLEDKDPISSYCHNKLNVEVKPELAYKNLGSLCQPSEKARENSADHIATSSNVKLSSTELLPNCIEGMQDSESIEYMTNADTDLPEINNMAQKGSVPSALSDHTSTTVKQGIPALLAENVIDCYHNSSTIDHVTSERESCVSPVIKIGLDLLKNKQENNMDSLIINESQTFPVLGSPSSILPANRKRNEEDVHASVLNDDFCHQRDTPKSQPPISDEDNLNKRNESKEEIVAASRREAVVQRVELKVVNNTLTVEQRLPSAPKQSSSPNICISSETENGSASSYVDQNYLLDNSTNMALESKDCNFKETGNSEVSQPIESKTIEVKPVKNNQLSSSLHISEDLSSTCQMEESNNLPVSSPHDATLLNTSLLLNVNKLNVHSSPQGGNHESTSMETKSASESAFKNIPVPPNADHHEISTSKQDGASITNLTTLSSPSKISTSTEIIHSSSEKNLEYMSVTSVNNEMSALTDSTEDAMEIQTPCEALSSTNNTESDSADCKIISKPTVFNNMNDSCAKRDVMYVDATHLESSANSIPNSDHKVICQIEEKNNSREQNSLTVLCSEKQSSGAPKSYGNLESLHMKIQENESLRNIVGHTVSNTEIAEHSQSVSLSKDSEQECLSSQEKSIKPCTSGSSPSLYIQQKVIPKNEEMLNLEEESLIQSLTEINQSKLETVQQSAKGELTLSGLEENKSLEDPKLSPKPFLHETGRLSVPVQFKFSKTFKTLGVSQLCSTSEDSSDVESSKANTSSSGVTRNSTASTSHSSKSSSKASQEPTTTQQTALPSKSFSPTASSQDLSTELSQSDHQSGNLPDRDLLQSDNQAADDSQSSSSNKHTFPHISNAVSKLGVKQRQYRSRSVAQDSRTPSVDRGHASRSRSKSRRRRSHSKSSSRKKRSQSTARKKSSHSKSVRKKRSRSRSRGRKRRSQSKSKGKKKRSTSKLSGKRKRSKSKSSEKIGGSKSLGKHRNSRSTSKTRKCRLQSKSPERKERSRSKSEARKSLHSKTASTRKKSRSKSPNRRRKSRSKSLSSRSRSRSVSASWKRFSHSKSLLHRKRSRSSSRSASPRRRSRSRNKRHSFSRSPVARSNSRSRSRWHRSRSRGRWRRSRSLSTSRRRSRSTSRLSSSLSTKKRKSLSPVRRRRSRSQIKQKDKSPVSKRKSASPPPLVKKSVQSKPAGFKHSIGLKSLIQKQLSQAKSQGSTGKLSKDQIALPNVTNRTQLSIFSIRTQASMSNLNNIGQIPVPNLAEVPLPSMSAGSQVPMPSAPPTDPLSVSSLAAETQLSVPDLTTANQWHVPDMSSGAAWSMPDIAAGTQWSMADLGAGTQWPISDLTAGSHWPMHDLTGAQWSMPDLAAGTQWAVPDVATGTQWAVPDLAAGTQWTVPDLTAGSQWAMTNLAAGAQWAVPDLAATAQWTVPDLTAGAQMQRADLAPEAQVPGSDLALEAQVPGSDLAAEAQVPGSDLATEAQVPGSDMVAEAQLPPEHDLTPEEHNVMPDVAAEALVPVASSTFVPDVAAGIPLPDVAAAAQIPVPDVATIHMPDVATEAQKQMSGFVATQTYMSLSPEESVEDSNFGEPIVSSEHQTESDAFVEQLSFQPNVNTAQNVGMEETLSSVQQLPVDFENSQFADSNHKMSLDKSHLQLNQEPVTDILIYAPQVEPGMDSECPLSSETCRSSDVPITYCESSDYSNIAIAISSPVHSIPEESNAMQEHSLVDNPLQCEPHVHYSNTFVESQSSPIQTECVELRNEHDQPLLAVTNSPTISNVEVELCNKAEHNLVEEPYSISVCSKWVAPYASPDNVLLNEPPVNSNTTAEISSHSISEIDEIEACTPNNSHEVEQSPSLGHPYRTEPYSTPKQPQLVEPYSSPDHPQLVEPYTSPVHPQLVESYSSPQHPPLVELYSSPDRPQLVEPYASPDFPQLVEPYASPDRQQLVEPYTDVEHAQICQPCRSPVLTENLCSPDEKPEVHSISGHTLIEATVTCTQIDTDSSCSDGSEINNIFPKVHENLMTSEVPKNEDEIVDSDYSQLRRLNDASVSLQEVPCPSLLTAYSLESNFSPKESTSEESSPTEKQSMQTSMESHLEHSTSPTRLSTKHLSSPYTLHQDETFPITDDKPFSSCSSSDEPKLDIPCATTNEELLDKQFVTDEHSQSKELCSDEVNVQPHNDFISSEQVQEKLYNAPFQTQENLPSPSIPDANEQCLNAADVPLIEYEYPPAEDPPNHPEKNLCIPVISNTIINLHGVDSSCTIISLPDLPEQETITETSYSEESEAASDRLLETQVKVLEKPSASSDPVVLQDSQDACCSSPSKELSNSDCPSSFLPEHSSDVDHSLHSESSTKMNQRLVETIKTDDSNIVFQSEELALDRYVENTLPTENASVPEDLQCSASNEATDLSVECIKHDHGDASECIKTDNHFTTTPPDLLPYDSDQPTDMCSENSSEPVPFNSQPPPELLPYDSEQPANSFLSISDSPEQGSSVFHAPPELLPYDSDQPIVLHSQQTEPSGEELPVSDSTTIHHEPHKTLDLLSKDFVENCADNASLNIQEIPEKCEPSNKTDDSQINLVKDGSSECSIVEFPSREHTFTSEIVQEHSVPSTVCSQEYPSSSWSLTEHLPEREEHEQPVEQPVLGLEIPEPLISRCEKQTEETSPLTNVSEPAELQCSSSYELITSESETSKRLPAQDEISVETAKKSSPPKSFTNTECTQSAPTSRKTGPISELKSRHEHSRSRSRDRKNSRSKSASKNKRSRSKSVTRAKKSRSKSLVKSKRIKSRSASTESNRRSPVGKRKESTYVVHKRSSRSASVGRRKRSRSSSLSPRKRSRSSSVDRRCRRRRSHSRSRQRHSRSPSEFQRRSRSPSVTSRRRSRSPSVTRKRRSPSTSVTRKKTSPPATRRKRSLSATRRRRTPSPNAIRRRRTPSPSTSRRRRSPSASRRRRSRSPSASRRRRSRSPSASRRRRSRSPSATRRRRSPSPSAARRRRSPSASAARRRRSPSPAAARRRRSPSPAASRRRRSPSSSEFRRKRSPSLSVSRKRHSPSPSVPRKRRSRSTSVSRRRRSRSASQRKRSRSPSAPRKRRSKSKSPSKSPVGKPSKSDRSRSVSQSKVLRKRKSRSSSNDKKGAEKRRKRSSSKDSSKDYYSIKQRRKSRTPPRRKKSRSPTRRASVCKSPVRRRRSRSPVRRKSFSRSPLRRKRSRSRDKSMDSARSPKRLTDLDKAQLLEIAKANAAAMCAKAGVPLPPSLKPAISPATPMEEKITHRTYGVTIQELTEKCKQIAQSKEDDVIVNKPHDSDDEEEDRPFYNHPFKVSEHKPISFSLLNPSLKPAPKNQVTLTKEFPVSSGSQHRKKESDKVYGEWVPVDKNTEESKDDVFTNTGPAQPVDITSAMNERAVAQTRLTGNPYDIEALYMLNRAQEQIDAWAQSTSIPGQFTGSTGAQVLSAEEISNSGPQAWLKKDQFLKAAPVTGGRGALLMRKMGWKEGEGLGRNNEGNVDPILLDFKTDRKGLVADGEKASNKLALPAMKDLSGKHPISALMELCNKKKWSPPEFELVDDTGPEHRKRFLFRVTVNGVLCQPNQPSLTKKLAKATAAAAALQALGALPKESMTSTSNFCSASSGTL</sequence>
<dbReference type="InterPro" id="IPR032922">
    <property type="entry name" value="SON"/>
</dbReference>
<feature type="compositionally biased region" description="Basic and acidic residues" evidence="3">
    <location>
        <begin position="3339"/>
        <end position="3348"/>
    </location>
</feature>
<feature type="compositionally biased region" description="Basic residues" evidence="3">
    <location>
        <begin position="1893"/>
        <end position="1970"/>
    </location>
</feature>
<feature type="compositionally biased region" description="Basic residues" evidence="3">
    <location>
        <begin position="4155"/>
        <end position="4173"/>
    </location>
</feature>
<feature type="compositionally biased region" description="Low complexity" evidence="3">
    <location>
        <begin position="413"/>
        <end position="423"/>
    </location>
</feature>
<feature type="compositionally biased region" description="Low complexity" evidence="3">
    <location>
        <begin position="3072"/>
        <end position="3086"/>
    </location>
</feature>
<dbReference type="OrthoDB" id="786951at2759"/>
<evidence type="ECO:0000256" key="2">
    <source>
        <dbReference type="PROSITE-ProRule" id="PRU00266"/>
    </source>
</evidence>
<feature type="compositionally biased region" description="Basic residues" evidence="3">
    <location>
        <begin position="741"/>
        <end position="753"/>
    </location>
</feature>
<dbReference type="PROSITE" id="PS50174">
    <property type="entry name" value="G_PATCH"/>
    <property type="match status" value="1"/>
</dbReference>
<feature type="region of interest" description="Disordered" evidence="3">
    <location>
        <begin position="1707"/>
        <end position="1726"/>
    </location>
</feature>
<dbReference type="Pfam" id="PF01585">
    <property type="entry name" value="G-patch"/>
    <property type="match status" value="1"/>
</dbReference>
<dbReference type="PANTHER" id="PTHR46528:SF1">
    <property type="entry name" value="PROTEIN SON"/>
    <property type="match status" value="1"/>
</dbReference>
<feature type="compositionally biased region" description="Basic residues" evidence="3">
    <location>
        <begin position="3809"/>
        <end position="3837"/>
    </location>
</feature>
<feature type="domain" description="DRBM" evidence="4">
    <location>
        <begin position="4540"/>
        <end position="4610"/>
    </location>
</feature>
<keyword evidence="7" id="KW-1185">Reference proteome</keyword>
<dbReference type="PANTHER" id="PTHR46528">
    <property type="entry name" value="PROTEIN SON"/>
    <property type="match status" value="1"/>
</dbReference>
<feature type="compositionally biased region" description="Polar residues" evidence="3">
    <location>
        <begin position="3312"/>
        <end position="3332"/>
    </location>
</feature>
<protein>
    <recommendedName>
        <fullName evidence="8">Serine/arginine repetitive matrix protein 2</fullName>
    </recommendedName>
</protein>
<evidence type="ECO:0000256" key="3">
    <source>
        <dbReference type="SAM" id="MobiDB-lite"/>
    </source>
</evidence>
<feature type="compositionally biased region" description="Polar residues" evidence="3">
    <location>
        <begin position="161"/>
        <end position="193"/>
    </location>
</feature>
<feature type="region of interest" description="Disordered" evidence="3">
    <location>
        <begin position="1400"/>
        <end position="1448"/>
    </location>
</feature>
<feature type="region of interest" description="Disordered" evidence="3">
    <location>
        <begin position="1"/>
        <end position="204"/>
    </location>
</feature>
<dbReference type="FunFam" id="3.30.160.20:FF:000007">
    <property type="entry name" value="Double-stranded RNA-binding protein Staufen homolog 1"/>
    <property type="match status" value="1"/>
</dbReference>
<feature type="compositionally biased region" description="Polar residues" evidence="3">
    <location>
        <begin position="3444"/>
        <end position="3456"/>
    </location>
</feature>
<reference evidence="6" key="1">
    <citation type="thesis" date="2020" institute="ProQuest LLC" country="789 East Eisenhower Parkway, Ann Arbor, MI, USA">
        <title>Comparative Genomics and Chromosome Evolution.</title>
        <authorList>
            <person name="Mudd A.B."/>
        </authorList>
    </citation>
    <scope>NUCLEOTIDE SEQUENCE</scope>
    <source>
        <strain evidence="6">HN-11 Male</strain>
        <tissue evidence="6">Kidney and liver</tissue>
    </source>
</reference>
<feature type="domain" description="G-patch" evidence="5">
    <location>
        <begin position="4476"/>
        <end position="4522"/>
    </location>
</feature>
<evidence type="ECO:0008006" key="8">
    <source>
        <dbReference type="Google" id="ProtNLM"/>
    </source>
</evidence>
<feature type="compositionally biased region" description="Polar residues" evidence="3">
    <location>
        <begin position="762"/>
        <end position="772"/>
    </location>
</feature>
<feature type="compositionally biased region" description="Low complexity" evidence="3">
    <location>
        <begin position="1838"/>
        <end position="1853"/>
    </location>
</feature>
<feature type="compositionally biased region" description="Basic and acidic residues" evidence="3">
    <location>
        <begin position="2003"/>
        <end position="2018"/>
    </location>
</feature>
<feature type="compositionally biased region" description="Polar residues" evidence="3">
    <location>
        <begin position="1282"/>
        <end position="1298"/>
    </location>
</feature>
<feature type="compositionally biased region" description="Basic residues" evidence="3">
    <location>
        <begin position="2062"/>
        <end position="2097"/>
    </location>
</feature>
<feature type="region of interest" description="Disordered" evidence="3">
    <location>
        <begin position="3069"/>
        <end position="3111"/>
    </location>
</feature>
<feature type="compositionally biased region" description="Basic residues" evidence="3">
    <location>
        <begin position="121"/>
        <end position="143"/>
    </location>
</feature>
<evidence type="ECO:0000259" key="5">
    <source>
        <dbReference type="PROSITE" id="PS50174"/>
    </source>
</evidence>
<dbReference type="SMART" id="SM00358">
    <property type="entry name" value="DSRM"/>
    <property type="match status" value="1"/>
</dbReference>
<feature type="region of interest" description="Disordered" evidence="3">
    <location>
        <begin position="1216"/>
        <end position="1243"/>
    </location>
</feature>
<feature type="compositionally biased region" description="Basic and acidic residues" evidence="3">
    <location>
        <begin position="96"/>
        <end position="108"/>
    </location>
</feature>
<comment type="caution">
    <text evidence="6">The sequence shown here is derived from an EMBL/GenBank/DDBJ whole genome shotgun (WGS) entry which is preliminary data.</text>
</comment>
<evidence type="ECO:0000259" key="4">
    <source>
        <dbReference type="PROSITE" id="PS50137"/>
    </source>
</evidence>
<dbReference type="EMBL" id="WNTK01000004">
    <property type="protein sequence ID" value="KAG9486203.1"/>
    <property type="molecule type" value="Genomic_DNA"/>
</dbReference>
<feature type="compositionally biased region" description="Polar residues" evidence="3">
    <location>
        <begin position="1439"/>
        <end position="1448"/>
    </location>
</feature>
<feature type="compositionally biased region" description="Low complexity" evidence="3">
    <location>
        <begin position="1777"/>
        <end position="1792"/>
    </location>
</feature>
<evidence type="ECO:0000313" key="7">
    <source>
        <dbReference type="Proteomes" id="UP000770717"/>
    </source>
</evidence>
<dbReference type="Gene3D" id="3.30.160.20">
    <property type="match status" value="1"/>
</dbReference>
<dbReference type="SMART" id="SM00443">
    <property type="entry name" value="G_patch"/>
    <property type="match status" value="1"/>
</dbReference>
<feature type="region of interest" description="Disordered" evidence="3">
    <location>
        <begin position="3302"/>
        <end position="3353"/>
    </location>
</feature>
<feature type="compositionally biased region" description="Basic residues" evidence="3">
    <location>
        <begin position="359"/>
        <end position="368"/>
    </location>
</feature>
<feature type="compositionally biased region" description="Basic residues" evidence="3">
    <location>
        <begin position="3844"/>
        <end position="3860"/>
    </location>
</feature>
<organism evidence="6 7">
    <name type="scientific">Eleutherodactylus coqui</name>
    <name type="common">Puerto Rican coqui</name>
    <dbReference type="NCBI Taxonomy" id="57060"/>
    <lineage>
        <taxon>Eukaryota</taxon>
        <taxon>Metazoa</taxon>
        <taxon>Chordata</taxon>
        <taxon>Craniata</taxon>
        <taxon>Vertebrata</taxon>
        <taxon>Euteleostomi</taxon>
        <taxon>Amphibia</taxon>
        <taxon>Batrachia</taxon>
        <taxon>Anura</taxon>
        <taxon>Neobatrachia</taxon>
        <taxon>Hyloidea</taxon>
        <taxon>Eleutherodactylidae</taxon>
        <taxon>Eleutherodactylinae</taxon>
        <taxon>Eleutherodactylus</taxon>
        <taxon>Eleutherodactylus</taxon>
    </lineage>
</organism>
<feature type="compositionally biased region" description="Basic residues" evidence="3">
    <location>
        <begin position="4182"/>
        <end position="4209"/>
    </location>
</feature>
<feature type="compositionally biased region" description="Low complexity" evidence="3">
    <location>
        <begin position="2045"/>
        <end position="2061"/>
    </location>
</feature>
<feature type="compositionally biased region" description="Basic residues" evidence="3">
    <location>
        <begin position="388"/>
        <end position="412"/>
    </location>
</feature>
<dbReference type="InterPro" id="IPR014720">
    <property type="entry name" value="dsRBD_dom"/>
</dbReference>
<feature type="compositionally biased region" description="Basic residues" evidence="3">
    <location>
        <begin position="486"/>
        <end position="722"/>
    </location>
</feature>
<keyword evidence="1 2" id="KW-0694">RNA-binding</keyword>
<dbReference type="Pfam" id="PF00035">
    <property type="entry name" value="dsrm"/>
    <property type="match status" value="1"/>
</dbReference>
<feature type="compositionally biased region" description="Basic residues" evidence="3">
    <location>
        <begin position="3876"/>
        <end position="4028"/>
    </location>
</feature>
<dbReference type="SUPFAM" id="SSF54768">
    <property type="entry name" value="dsRNA-binding domain-like"/>
    <property type="match status" value="1"/>
</dbReference>
<feature type="compositionally biased region" description="Low complexity" evidence="3">
    <location>
        <begin position="70"/>
        <end position="79"/>
    </location>
</feature>
<feature type="compositionally biased region" description="Basic residues" evidence="3">
    <location>
        <begin position="2026"/>
        <end position="2044"/>
    </location>
</feature>
<feature type="compositionally biased region" description="Basic residues" evidence="3">
    <location>
        <begin position="3751"/>
        <end position="3786"/>
    </location>
</feature>
<feature type="compositionally biased region" description="Polar residues" evidence="3">
    <location>
        <begin position="1876"/>
        <end position="1886"/>
    </location>
</feature>
<feature type="region of interest" description="Disordered" evidence="3">
    <location>
        <begin position="3679"/>
        <end position="4224"/>
    </location>
</feature>
<accession>A0A8J6FDF6</accession>
<feature type="compositionally biased region" description="Polar residues" evidence="3">
    <location>
        <begin position="3475"/>
        <end position="3492"/>
    </location>
</feature>
<feature type="compositionally biased region" description="Basic residues" evidence="3">
    <location>
        <begin position="444"/>
        <end position="479"/>
    </location>
</feature>
<feature type="compositionally biased region" description="Basic residues" evidence="3">
    <location>
        <begin position="2107"/>
        <end position="2137"/>
    </location>
</feature>
<name>A0A8J6FDF6_ELECQ</name>
<feature type="region of interest" description="Disordered" evidence="3">
    <location>
        <begin position="2849"/>
        <end position="2888"/>
    </location>
</feature>
<feature type="compositionally biased region" description="Polar residues" evidence="3">
    <location>
        <begin position="809"/>
        <end position="823"/>
    </location>
</feature>
<evidence type="ECO:0000313" key="6">
    <source>
        <dbReference type="EMBL" id="KAG9486203.1"/>
    </source>
</evidence>
<dbReference type="GO" id="GO:0003723">
    <property type="term" value="F:RNA binding"/>
    <property type="evidence" value="ECO:0007669"/>
    <property type="project" value="UniProtKB-UniRule"/>
</dbReference>
<feature type="compositionally biased region" description="Polar residues" evidence="3">
    <location>
        <begin position="1400"/>
        <end position="1422"/>
    </location>
</feature>
<feature type="region of interest" description="Disordered" evidence="3">
    <location>
        <begin position="3654"/>
        <end position="3673"/>
    </location>
</feature>
<dbReference type="GO" id="GO:0048024">
    <property type="term" value="P:regulation of mRNA splicing, via spliceosome"/>
    <property type="evidence" value="ECO:0007669"/>
    <property type="project" value="TreeGrafter"/>
</dbReference>
<feature type="compositionally biased region" description="Polar residues" evidence="3">
    <location>
        <begin position="324"/>
        <end position="344"/>
    </location>
</feature>
<feature type="region of interest" description="Disordered" evidence="3">
    <location>
        <begin position="1753"/>
        <end position="2193"/>
    </location>
</feature>
<feature type="region of interest" description="Disordered" evidence="3">
    <location>
        <begin position="315"/>
        <end position="851"/>
    </location>
</feature>
<dbReference type="GO" id="GO:0051726">
    <property type="term" value="P:regulation of cell cycle"/>
    <property type="evidence" value="ECO:0007669"/>
    <property type="project" value="InterPro"/>
</dbReference>
<feature type="compositionally biased region" description="Basic and acidic residues" evidence="3">
    <location>
        <begin position="773"/>
        <end position="796"/>
    </location>
</feature>
<feature type="compositionally biased region" description="Polar residues" evidence="3">
    <location>
        <begin position="2849"/>
        <end position="2858"/>
    </location>
</feature>
<feature type="compositionally biased region" description="Basic and acidic residues" evidence="3">
    <location>
        <begin position="3627"/>
        <end position="3637"/>
    </location>
</feature>
<feature type="compositionally biased region" description="Basic residues" evidence="3">
    <location>
        <begin position="1982"/>
        <end position="1999"/>
    </location>
</feature>
<feature type="compositionally biased region" description="Polar residues" evidence="3">
    <location>
        <begin position="1793"/>
        <end position="1830"/>
    </location>
</feature>
<feature type="compositionally biased region" description="Basic residues" evidence="3">
    <location>
        <begin position="2147"/>
        <end position="2165"/>
    </location>
</feature>
<proteinExistence type="predicted"/>
<feature type="compositionally biased region" description="Basic and acidic residues" evidence="3">
    <location>
        <begin position="1709"/>
        <end position="1726"/>
    </location>
</feature>
<dbReference type="PROSITE" id="PS50137">
    <property type="entry name" value="DS_RBD"/>
    <property type="match status" value="1"/>
</dbReference>
<feature type="compositionally biased region" description="Basic residues" evidence="3">
    <location>
        <begin position="4035"/>
        <end position="4096"/>
    </location>
</feature>
<dbReference type="InterPro" id="IPR000467">
    <property type="entry name" value="G_patch_dom"/>
</dbReference>
<feature type="compositionally biased region" description="Polar residues" evidence="3">
    <location>
        <begin position="3087"/>
        <end position="3111"/>
    </location>
</feature>
<feature type="region of interest" description="Disordered" evidence="3">
    <location>
        <begin position="3424"/>
        <end position="3505"/>
    </location>
</feature>
<feature type="compositionally biased region" description="Polar residues" evidence="3">
    <location>
        <begin position="3709"/>
        <end position="3727"/>
    </location>
</feature>
<evidence type="ECO:0000256" key="1">
    <source>
        <dbReference type="ARBA" id="ARBA00022884"/>
    </source>
</evidence>
<feature type="region of interest" description="Disordered" evidence="3">
    <location>
        <begin position="3623"/>
        <end position="3649"/>
    </location>
</feature>
<gene>
    <name evidence="6" type="ORF">GDO78_008999</name>
</gene>
<dbReference type="Proteomes" id="UP000770717">
    <property type="component" value="Unassembled WGS sequence"/>
</dbReference>